<keyword evidence="5" id="KW-0804">Transcription</keyword>
<dbReference type="PANTHER" id="PTHR46796:SF13">
    <property type="entry name" value="HTH-TYPE TRANSCRIPTIONAL ACTIVATOR RHAS"/>
    <property type="match status" value="1"/>
</dbReference>
<dbReference type="GO" id="GO:0043565">
    <property type="term" value="F:sequence-specific DNA binding"/>
    <property type="evidence" value="ECO:0007669"/>
    <property type="project" value="InterPro"/>
</dbReference>
<protein>
    <submittedName>
        <fullName evidence="8">AraC family transcriptional regulator</fullName>
    </submittedName>
</protein>
<evidence type="ECO:0000256" key="1">
    <source>
        <dbReference type="ARBA" id="ARBA00022490"/>
    </source>
</evidence>
<dbReference type="Pfam" id="PF12833">
    <property type="entry name" value="HTH_18"/>
    <property type="match status" value="1"/>
</dbReference>
<dbReference type="InterPro" id="IPR009057">
    <property type="entry name" value="Homeodomain-like_sf"/>
</dbReference>
<keyword evidence="3" id="KW-0238">DNA-binding</keyword>
<dbReference type="Gene3D" id="2.60.120.10">
    <property type="entry name" value="Jelly Rolls"/>
    <property type="match status" value="1"/>
</dbReference>
<proteinExistence type="predicted"/>
<evidence type="ECO:0000256" key="4">
    <source>
        <dbReference type="ARBA" id="ARBA00023159"/>
    </source>
</evidence>
<dbReference type="Proteomes" id="UP001527202">
    <property type="component" value="Unassembled WGS sequence"/>
</dbReference>
<dbReference type="Pfam" id="PF14525">
    <property type="entry name" value="AraC_binding_2"/>
    <property type="match status" value="1"/>
</dbReference>
<keyword evidence="10" id="KW-1185">Reference proteome</keyword>
<dbReference type="GO" id="GO:0003700">
    <property type="term" value="F:DNA-binding transcription factor activity"/>
    <property type="evidence" value="ECO:0007669"/>
    <property type="project" value="InterPro"/>
</dbReference>
<sequence length="264" mass="30110">MKLEMTTGRLELYKYEESYVNEPHRHPDWFQMTIPVRGACEFTQSGMTYRLAEGEALIQRPEEEHHFRTGPGESVLIVKLHGSLLPVPENRGNRFDVNPAEAAEKFGVWTSEVINSRNDESLRAAESRVVHEVSRMLEAGMPPAPGHAADTYLIRTIADPHLRDAWDYIRAHYKSAIPVETLSAIALQSRYHFIRSFKAATGLTPHQTILKLRMQEARRLLIRTSETVTAISAGLGFSSASQFYRSFLKDEGKTPEQYRRDNRI</sequence>
<evidence type="ECO:0000256" key="2">
    <source>
        <dbReference type="ARBA" id="ARBA00023015"/>
    </source>
</evidence>
<organism evidence="8 9">
    <name type="scientific">Paenibacillus chitinolyticus</name>
    <dbReference type="NCBI Taxonomy" id="79263"/>
    <lineage>
        <taxon>Bacteria</taxon>
        <taxon>Bacillati</taxon>
        <taxon>Bacillota</taxon>
        <taxon>Bacilli</taxon>
        <taxon>Bacillales</taxon>
        <taxon>Paenibacillaceae</taxon>
        <taxon>Paenibacillus</taxon>
    </lineage>
</organism>
<dbReference type="InterPro" id="IPR018060">
    <property type="entry name" value="HTH_AraC"/>
</dbReference>
<dbReference type="SUPFAM" id="SSF46689">
    <property type="entry name" value="Homeodomain-like"/>
    <property type="match status" value="2"/>
</dbReference>
<evidence type="ECO:0000259" key="6">
    <source>
        <dbReference type="PROSITE" id="PS01124"/>
    </source>
</evidence>
<name>A0A410WXD8_9BACL</name>
<dbReference type="EMBL" id="JAMDMJ010000029">
    <property type="protein sequence ID" value="MCY9598335.1"/>
    <property type="molecule type" value="Genomic_DNA"/>
</dbReference>
<dbReference type="AlphaFoldDB" id="A0A410WXD8"/>
<evidence type="ECO:0000256" key="5">
    <source>
        <dbReference type="ARBA" id="ARBA00023163"/>
    </source>
</evidence>
<dbReference type="Gene3D" id="1.10.10.60">
    <property type="entry name" value="Homeodomain-like"/>
    <property type="match status" value="2"/>
</dbReference>
<reference evidence="7 10" key="2">
    <citation type="submission" date="2022-05" db="EMBL/GenBank/DDBJ databases">
        <title>Genome Sequencing of Bee-Associated Microbes.</title>
        <authorList>
            <person name="Dunlap C."/>
        </authorList>
    </citation>
    <scope>NUCLEOTIDE SEQUENCE [LARGE SCALE GENOMIC DNA]</scope>
    <source>
        <strain evidence="7 10">NRRL B-23120</strain>
    </source>
</reference>
<dbReference type="InterPro" id="IPR035418">
    <property type="entry name" value="AraC-bd_2"/>
</dbReference>
<dbReference type="KEGG" id="pchi:PC41400_15695"/>
<evidence type="ECO:0000313" key="10">
    <source>
        <dbReference type="Proteomes" id="UP001527202"/>
    </source>
</evidence>
<evidence type="ECO:0000313" key="8">
    <source>
        <dbReference type="EMBL" id="QAV19044.1"/>
    </source>
</evidence>
<dbReference type="SMART" id="SM00342">
    <property type="entry name" value="HTH_ARAC"/>
    <property type="match status" value="1"/>
</dbReference>
<dbReference type="PANTHER" id="PTHR46796">
    <property type="entry name" value="HTH-TYPE TRANSCRIPTIONAL ACTIVATOR RHAS-RELATED"/>
    <property type="match status" value="1"/>
</dbReference>
<dbReference type="RefSeq" id="WP_042225778.1">
    <property type="nucleotide sequence ID" value="NZ_CP026520.1"/>
</dbReference>
<evidence type="ECO:0000256" key="3">
    <source>
        <dbReference type="ARBA" id="ARBA00023125"/>
    </source>
</evidence>
<dbReference type="PROSITE" id="PS00041">
    <property type="entry name" value="HTH_ARAC_FAMILY_1"/>
    <property type="match status" value="1"/>
</dbReference>
<evidence type="ECO:0000313" key="7">
    <source>
        <dbReference type="EMBL" id="MCY9598335.1"/>
    </source>
</evidence>
<keyword evidence="2" id="KW-0805">Transcription regulation</keyword>
<keyword evidence="1" id="KW-0963">Cytoplasm</keyword>
<dbReference type="InterPro" id="IPR050204">
    <property type="entry name" value="AraC_XylS_family_regulators"/>
</dbReference>
<dbReference type="InterPro" id="IPR037923">
    <property type="entry name" value="HTH-like"/>
</dbReference>
<dbReference type="PROSITE" id="PS01124">
    <property type="entry name" value="HTH_ARAC_FAMILY_2"/>
    <property type="match status" value="1"/>
</dbReference>
<feature type="domain" description="HTH araC/xylS-type" evidence="6">
    <location>
        <begin position="163"/>
        <end position="261"/>
    </location>
</feature>
<dbReference type="EMBL" id="CP026520">
    <property type="protein sequence ID" value="QAV19044.1"/>
    <property type="molecule type" value="Genomic_DNA"/>
</dbReference>
<dbReference type="GeneID" id="95376256"/>
<reference evidence="8 9" key="1">
    <citation type="submission" date="2018-01" db="EMBL/GenBank/DDBJ databases">
        <title>The whole genome sequencing and assembly of Paenibacillus chitinolyticus KCCM 41400 strain.</title>
        <authorList>
            <person name="Kim J.-Y."/>
            <person name="Park M.-K."/>
            <person name="Lee Y.-J."/>
            <person name="Yi H."/>
            <person name="Bahn Y.-S."/>
            <person name="Kim J.F."/>
            <person name="Lee D.-W."/>
        </authorList>
    </citation>
    <scope>NUCLEOTIDE SEQUENCE [LARGE SCALE GENOMIC DNA]</scope>
    <source>
        <strain evidence="8 9">KCCM 41400</strain>
    </source>
</reference>
<gene>
    <name evidence="7" type="ORF">M5X16_21545</name>
    <name evidence="8" type="ORF">PC41400_15695</name>
</gene>
<evidence type="ECO:0000313" key="9">
    <source>
        <dbReference type="Proteomes" id="UP000288943"/>
    </source>
</evidence>
<dbReference type="InterPro" id="IPR018062">
    <property type="entry name" value="HTH_AraC-typ_CS"/>
</dbReference>
<keyword evidence="4" id="KW-0010">Activator</keyword>
<dbReference type="OrthoDB" id="9816335at2"/>
<accession>A0A410WXD8</accession>
<dbReference type="SUPFAM" id="SSF51215">
    <property type="entry name" value="Regulatory protein AraC"/>
    <property type="match status" value="1"/>
</dbReference>
<dbReference type="Proteomes" id="UP000288943">
    <property type="component" value="Chromosome"/>
</dbReference>
<dbReference type="InterPro" id="IPR014710">
    <property type="entry name" value="RmlC-like_jellyroll"/>
</dbReference>